<evidence type="ECO:0000256" key="1">
    <source>
        <dbReference type="ARBA" id="ARBA00022723"/>
    </source>
</evidence>
<dbReference type="PANTHER" id="PTHR30632">
    <property type="entry name" value="MOLYBDATE-BINDING PERIPLASMIC PROTEIN"/>
    <property type="match status" value="1"/>
</dbReference>
<dbReference type="SUPFAM" id="SSF53850">
    <property type="entry name" value="Periplasmic binding protein-like II"/>
    <property type="match status" value="1"/>
</dbReference>
<evidence type="ECO:0000313" key="4">
    <source>
        <dbReference type="EMBL" id="QNO44931.1"/>
    </source>
</evidence>
<dbReference type="GO" id="GO:0046872">
    <property type="term" value="F:metal ion binding"/>
    <property type="evidence" value="ECO:0007669"/>
    <property type="project" value="UniProtKB-KW"/>
</dbReference>
<dbReference type="PIRSF" id="PIRSF004846">
    <property type="entry name" value="ModA"/>
    <property type="match status" value="1"/>
</dbReference>
<dbReference type="PANTHER" id="PTHR30632:SF0">
    <property type="entry name" value="SULFATE-BINDING PROTEIN"/>
    <property type="match status" value="1"/>
</dbReference>
<keyword evidence="2" id="KW-0732">Signal</keyword>
<evidence type="ECO:0000313" key="3">
    <source>
        <dbReference type="EMBL" id="QNO44628.1"/>
    </source>
</evidence>
<name>A0A7G9Y9E4_9EURY</name>
<dbReference type="CDD" id="cd13517">
    <property type="entry name" value="PBP2_ModA3_like"/>
    <property type="match status" value="1"/>
</dbReference>
<dbReference type="Pfam" id="PF13531">
    <property type="entry name" value="SBP_bac_11"/>
    <property type="match status" value="1"/>
</dbReference>
<proteinExistence type="predicted"/>
<dbReference type="EMBL" id="MT631184">
    <property type="protein sequence ID" value="QNO46300.1"/>
    <property type="molecule type" value="Genomic_DNA"/>
</dbReference>
<dbReference type="GO" id="GO:0015689">
    <property type="term" value="P:molybdate ion transport"/>
    <property type="evidence" value="ECO:0007669"/>
    <property type="project" value="InterPro"/>
</dbReference>
<dbReference type="Gene3D" id="3.40.190.10">
    <property type="entry name" value="Periplasmic binding protein-like II"/>
    <property type="match status" value="2"/>
</dbReference>
<dbReference type="EMBL" id="MT631043">
    <property type="protein sequence ID" value="QNO44931.1"/>
    <property type="molecule type" value="Genomic_DNA"/>
</dbReference>
<evidence type="ECO:0000313" key="5">
    <source>
        <dbReference type="EMBL" id="QNO46300.1"/>
    </source>
</evidence>
<dbReference type="GO" id="GO:0030973">
    <property type="term" value="F:molybdate ion binding"/>
    <property type="evidence" value="ECO:0007669"/>
    <property type="project" value="TreeGrafter"/>
</dbReference>
<dbReference type="EMBL" id="MT630991">
    <property type="protein sequence ID" value="QNO44628.1"/>
    <property type="molecule type" value="Genomic_DNA"/>
</dbReference>
<dbReference type="NCBIfam" id="TIGR01256">
    <property type="entry name" value="modA"/>
    <property type="match status" value="1"/>
</dbReference>
<sequence>MKKTAILAAIILFCSLIAHGCIGNPAQSETEETEPLLIYCGAGMRAPMDELGAQFEQEYGVKVVYNYAGSGHLLNQIELAQNGDAYQPGAMYYSTIAREKGFIDYEKSVAYHVPVIVTPKGNPANITGPDDLTNPGVRVALGDPEACAIGRLANKILEKNGIADAVLDNTVVYGTTVNALILYVAGGDVDAAITWEETALIAPNETTVIGIPAEENIIQTIPIGTLTFSENKESAEEFIDFVTSDYGKAVYEIYGFTPYWQGDIGDTNETNR</sequence>
<dbReference type="AlphaFoldDB" id="A0A7G9Y9E4"/>
<reference evidence="3" key="1">
    <citation type="submission" date="2020-06" db="EMBL/GenBank/DDBJ databases">
        <title>Unique genomic features of the anaerobic methanotrophic archaea.</title>
        <authorList>
            <person name="Chadwick G.L."/>
            <person name="Skennerton C.T."/>
            <person name="Laso-Perez R."/>
            <person name="Leu A.O."/>
            <person name="Speth D.R."/>
            <person name="Yu H."/>
            <person name="Morgan-Lang C."/>
            <person name="Hatzenpichler R."/>
            <person name="Goudeau D."/>
            <person name="Malmstrom R."/>
            <person name="Brazelton W.J."/>
            <person name="Woyke T."/>
            <person name="Hallam S.J."/>
            <person name="Tyson G.W."/>
            <person name="Wegener G."/>
            <person name="Boetius A."/>
            <person name="Orphan V."/>
        </authorList>
    </citation>
    <scope>NUCLEOTIDE SEQUENCE</scope>
</reference>
<accession>A0A7G9Y9E4</accession>
<protein>
    <submittedName>
        <fullName evidence="3">Uncharacterized protein</fullName>
    </submittedName>
</protein>
<organism evidence="3">
    <name type="scientific">Candidatus Methanogaster sp. ANME-2c ERB4</name>
    <dbReference type="NCBI Taxonomy" id="2759911"/>
    <lineage>
        <taxon>Archaea</taxon>
        <taxon>Methanobacteriati</taxon>
        <taxon>Methanobacteriota</taxon>
        <taxon>Stenosarchaea group</taxon>
        <taxon>Methanomicrobia</taxon>
        <taxon>Methanosarcinales</taxon>
        <taxon>ANME-2 cluster</taxon>
        <taxon>Candidatus Methanogasteraceae</taxon>
        <taxon>Candidatus Methanogaster</taxon>
    </lineage>
</organism>
<dbReference type="InterPro" id="IPR050682">
    <property type="entry name" value="ModA/WtpA"/>
</dbReference>
<keyword evidence="1" id="KW-0479">Metal-binding</keyword>
<gene>
    <name evidence="3" type="ORF">ALDOFIIM_00007</name>
    <name evidence="4" type="ORF">DMHHAFJO_00002</name>
    <name evidence="5" type="ORF">FKGNILIC_00007</name>
</gene>
<evidence type="ECO:0000256" key="2">
    <source>
        <dbReference type="ARBA" id="ARBA00022729"/>
    </source>
</evidence>
<dbReference type="InterPro" id="IPR005950">
    <property type="entry name" value="ModA"/>
</dbReference>